<feature type="transmembrane region" description="Helical" evidence="1">
    <location>
        <begin position="62"/>
        <end position="80"/>
    </location>
</feature>
<gene>
    <name evidence="3" type="ORF">J5Y03_16785</name>
</gene>
<feature type="domain" description="Nucleoside transporter/FeoB GTPase Gate" evidence="2">
    <location>
        <begin position="173"/>
        <end position="262"/>
    </location>
</feature>
<proteinExistence type="predicted"/>
<accession>A0A940SK86</accession>
<name>A0A940SK86_9BACI</name>
<feature type="transmembrane region" description="Helical" evidence="1">
    <location>
        <begin position="21"/>
        <end position="42"/>
    </location>
</feature>
<keyword evidence="1" id="KW-1133">Transmembrane helix</keyword>
<keyword evidence="4" id="KW-1185">Reference proteome</keyword>
<dbReference type="Proteomes" id="UP000682134">
    <property type="component" value="Unassembled WGS sequence"/>
</dbReference>
<dbReference type="EMBL" id="JAGIYQ010000015">
    <property type="protein sequence ID" value="MBP0726815.1"/>
    <property type="molecule type" value="Genomic_DNA"/>
</dbReference>
<feature type="transmembrane region" description="Helical" evidence="1">
    <location>
        <begin position="157"/>
        <end position="186"/>
    </location>
</feature>
<feature type="transmembrane region" description="Helical" evidence="1">
    <location>
        <begin position="87"/>
        <end position="110"/>
    </location>
</feature>
<keyword evidence="1" id="KW-0812">Transmembrane</keyword>
<dbReference type="Pfam" id="PF07670">
    <property type="entry name" value="Gate"/>
    <property type="match status" value="2"/>
</dbReference>
<feature type="transmembrane region" description="Helical" evidence="1">
    <location>
        <begin position="275"/>
        <end position="297"/>
    </location>
</feature>
<sequence>MNSLLGGLRVGLQTSWRLGKIIFPISLVLTLLKDTVVMQWIVNLFEPLMKGIGLQGDAALPLVLGNVLNLYAALGAMLPMDLTTKEALILAVMLSFSHNLFIETSVATAVGVRASFVLFVRIGFAILSAFLISHLWTGGNEIVHHGIHVEVASYQSIWGLIGSAILTSLKGILQLVKIVFPLMIVIQYAKDYGFMDYVTKVLSPFTKLLGVEAKAGVTLAAGLFFGLAFGAGVMIQAVKEDGVSKKDLYLVFLFLVACHAVVEDTLLFIPLGIPVLYLFLIRFFVAFIVTVIVSRVLGKIGSKKVESTSSFDVK</sequence>
<organism evidence="3 4">
    <name type="scientific">Gottfriedia endophytica</name>
    <dbReference type="NCBI Taxonomy" id="2820819"/>
    <lineage>
        <taxon>Bacteria</taxon>
        <taxon>Bacillati</taxon>
        <taxon>Bacillota</taxon>
        <taxon>Bacilli</taxon>
        <taxon>Bacillales</taxon>
        <taxon>Bacillaceae</taxon>
        <taxon>Gottfriedia</taxon>
    </lineage>
</organism>
<evidence type="ECO:0000313" key="4">
    <source>
        <dbReference type="Proteomes" id="UP000682134"/>
    </source>
</evidence>
<feature type="domain" description="Nucleoside transporter/FeoB GTPase Gate" evidence="2">
    <location>
        <begin position="16"/>
        <end position="98"/>
    </location>
</feature>
<feature type="transmembrane region" description="Helical" evidence="1">
    <location>
        <begin position="116"/>
        <end position="136"/>
    </location>
</feature>
<feature type="transmembrane region" description="Helical" evidence="1">
    <location>
        <begin position="215"/>
        <end position="236"/>
    </location>
</feature>
<dbReference type="InterPro" id="IPR011642">
    <property type="entry name" value="Gate_dom"/>
</dbReference>
<comment type="caution">
    <text evidence="3">The sequence shown here is derived from an EMBL/GenBank/DDBJ whole genome shotgun (WGS) entry which is preliminary data.</text>
</comment>
<evidence type="ECO:0000259" key="2">
    <source>
        <dbReference type="Pfam" id="PF07670"/>
    </source>
</evidence>
<dbReference type="AlphaFoldDB" id="A0A940SK86"/>
<feature type="transmembrane region" description="Helical" evidence="1">
    <location>
        <begin position="248"/>
        <end position="269"/>
    </location>
</feature>
<protein>
    <recommendedName>
        <fullName evidence="2">Nucleoside transporter/FeoB GTPase Gate domain-containing protein</fullName>
    </recommendedName>
</protein>
<reference evidence="3" key="1">
    <citation type="submission" date="2021-04" db="EMBL/GenBank/DDBJ databases">
        <title>Genome seq and assembly of Bacillus sp.</title>
        <authorList>
            <person name="Chhetri G."/>
        </authorList>
    </citation>
    <scope>NUCLEOTIDE SEQUENCE</scope>
    <source>
        <strain evidence="3">RG28</strain>
    </source>
</reference>
<keyword evidence="1" id="KW-0472">Membrane</keyword>
<evidence type="ECO:0000313" key="3">
    <source>
        <dbReference type="EMBL" id="MBP0726815.1"/>
    </source>
</evidence>
<evidence type="ECO:0000256" key="1">
    <source>
        <dbReference type="SAM" id="Phobius"/>
    </source>
</evidence>
<dbReference type="RefSeq" id="WP_209407160.1">
    <property type="nucleotide sequence ID" value="NZ_JAGIYQ010000015.1"/>
</dbReference>